<dbReference type="AlphaFoldDB" id="A0A9W6XMN6"/>
<gene>
    <name evidence="1" type="ORF">Pfra01_001322000</name>
</gene>
<protein>
    <submittedName>
        <fullName evidence="1">Unnamed protein product</fullName>
    </submittedName>
</protein>
<sequence>MYPGEAPPATQEAAAAMLYAHYVKMREVSVGTTVPQTFWEGPTVLRAMAVYLREPVYVWDVDAADRAHVQQYSYRTYAMDNGDPHETGIVQPLSNDRIRDILEA</sequence>
<reference evidence="1" key="1">
    <citation type="submission" date="2023-04" db="EMBL/GenBank/DDBJ databases">
        <title>Phytophthora fragariaefolia NBRC 109709.</title>
        <authorList>
            <person name="Ichikawa N."/>
            <person name="Sato H."/>
            <person name="Tonouchi N."/>
        </authorList>
    </citation>
    <scope>NUCLEOTIDE SEQUENCE</scope>
    <source>
        <strain evidence="1">NBRC 109709</strain>
    </source>
</reference>
<evidence type="ECO:0000313" key="2">
    <source>
        <dbReference type="Proteomes" id="UP001165121"/>
    </source>
</evidence>
<keyword evidence="2" id="KW-1185">Reference proteome</keyword>
<name>A0A9W6XMN6_9STRA</name>
<comment type="caution">
    <text evidence="1">The sequence shown here is derived from an EMBL/GenBank/DDBJ whole genome shotgun (WGS) entry which is preliminary data.</text>
</comment>
<dbReference type="Proteomes" id="UP001165121">
    <property type="component" value="Unassembled WGS sequence"/>
</dbReference>
<dbReference type="EMBL" id="BSXT01001347">
    <property type="protein sequence ID" value="GMF41549.1"/>
    <property type="molecule type" value="Genomic_DNA"/>
</dbReference>
<proteinExistence type="predicted"/>
<organism evidence="1 2">
    <name type="scientific">Phytophthora fragariaefolia</name>
    <dbReference type="NCBI Taxonomy" id="1490495"/>
    <lineage>
        <taxon>Eukaryota</taxon>
        <taxon>Sar</taxon>
        <taxon>Stramenopiles</taxon>
        <taxon>Oomycota</taxon>
        <taxon>Peronosporomycetes</taxon>
        <taxon>Peronosporales</taxon>
        <taxon>Peronosporaceae</taxon>
        <taxon>Phytophthora</taxon>
    </lineage>
</organism>
<dbReference type="OrthoDB" id="127318at2759"/>
<accession>A0A9W6XMN6</accession>
<evidence type="ECO:0000313" key="1">
    <source>
        <dbReference type="EMBL" id="GMF41549.1"/>
    </source>
</evidence>